<evidence type="ECO:0000256" key="1">
    <source>
        <dbReference type="SAM" id="SignalP"/>
    </source>
</evidence>
<keyword evidence="4" id="KW-1185">Reference proteome</keyword>
<dbReference type="SUPFAM" id="SSF101874">
    <property type="entry name" value="YceI-like"/>
    <property type="match status" value="1"/>
</dbReference>
<dbReference type="SMART" id="SM00867">
    <property type="entry name" value="YceI"/>
    <property type="match status" value="1"/>
</dbReference>
<evidence type="ECO:0000313" key="3">
    <source>
        <dbReference type="EMBL" id="PWR04028.1"/>
    </source>
</evidence>
<dbReference type="Proteomes" id="UP000245680">
    <property type="component" value="Unassembled WGS sequence"/>
</dbReference>
<dbReference type="OrthoDB" id="9811006at2"/>
<gene>
    <name evidence="3" type="ORF">DKT77_02980</name>
</gene>
<dbReference type="Pfam" id="PF04264">
    <property type="entry name" value="YceI"/>
    <property type="match status" value="1"/>
</dbReference>
<proteinExistence type="predicted"/>
<sequence>MLLRAILCLVVLACGDLAVAAPARYALDPTGSEVRFSYVVGGVEAAGTMPVTAADIVLDFDNAAASGARVTLSAEGAQTGVALMTSALKGNDVLDTDRFPDIRFRSTGFTASPGGAVVRGDVTVRGVTRPLTLRATIFRPEGSAPGDRTRLTVRLTGAIDRHAFGASGYSGLVEPTVTLDIRARLLRSD</sequence>
<organism evidence="3 4">
    <name type="scientific">Meridianimarinicoccus roseus</name>
    <dbReference type="NCBI Taxonomy" id="2072018"/>
    <lineage>
        <taxon>Bacteria</taxon>
        <taxon>Pseudomonadati</taxon>
        <taxon>Pseudomonadota</taxon>
        <taxon>Alphaproteobacteria</taxon>
        <taxon>Rhodobacterales</taxon>
        <taxon>Paracoccaceae</taxon>
        <taxon>Meridianimarinicoccus</taxon>
    </lineage>
</organism>
<evidence type="ECO:0000259" key="2">
    <source>
        <dbReference type="SMART" id="SM00867"/>
    </source>
</evidence>
<dbReference type="EMBL" id="QGKU01000012">
    <property type="protein sequence ID" value="PWR04028.1"/>
    <property type="molecule type" value="Genomic_DNA"/>
</dbReference>
<accession>A0A2V2LEL5</accession>
<dbReference type="PANTHER" id="PTHR34406:SF1">
    <property type="entry name" value="PROTEIN YCEI"/>
    <property type="match status" value="1"/>
</dbReference>
<feature type="domain" description="Lipid/polyisoprenoid-binding YceI-like" evidence="2">
    <location>
        <begin position="24"/>
        <end position="186"/>
    </location>
</feature>
<keyword evidence="1" id="KW-0732">Signal</keyword>
<dbReference type="AlphaFoldDB" id="A0A2V2LEL5"/>
<dbReference type="InterPro" id="IPR036761">
    <property type="entry name" value="TTHA0802/YceI-like_sf"/>
</dbReference>
<reference evidence="3 4" key="1">
    <citation type="submission" date="2018-05" db="EMBL/GenBank/DDBJ databases">
        <title>Rhodobacteraceae gen. nov., sp. nov. isolated from sea water.</title>
        <authorList>
            <person name="Ren Y."/>
        </authorList>
    </citation>
    <scope>NUCLEOTIDE SEQUENCE [LARGE SCALE GENOMIC DNA]</scope>
    <source>
        <strain evidence="3 4">TG-679</strain>
    </source>
</reference>
<dbReference type="PANTHER" id="PTHR34406">
    <property type="entry name" value="PROTEIN YCEI"/>
    <property type="match status" value="1"/>
</dbReference>
<feature type="chain" id="PRO_5015847141" description="Lipid/polyisoprenoid-binding YceI-like domain-containing protein" evidence="1">
    <location>
        <begin position="21"/>
        <end position="189"/>
    </location>
</feature>
<protein>
    <recommendedName>
        <fullName evidence="2">Lipid/polyisoprenoid-binding YceI-like domain-containing protein</fullName>
    </recommendedName>
</protein>
<dbReference type="RefSeq" id="WP_109810257.1">
    <property type="nucleotide sequence ID" value="NZ_QGKU01000012.1"/>
</dbReference>
<feature type="signal peptide" evidence="1">
    <location>
        <begin position="1"/>
        <end position="20"/>
    </location>
</feature>
<comment type="caution">
    <text evidence="3">The sequence shown here is derived from an EMBL/GenBank/DDBJ whole genome shotgun (WGS) entry which is preliminary data.</text>
</comment>
<dbReference type="Gene3D" id="2.40.128.110">
    <property type="entry name" value="Lipid/polyisoprenoid-binding, YceI-like"/>
    <property type="match status" value="1"/>
</dbReference>
<evidence type="ECO:0000313" key="4">
    <source>
        <dbReference type="Proteomes" id="UP000245680"/>
    </source>
</evidence>
<dbReference type="InterPro" id="IPR007372">
    <property type="entry name" value="Lipid/polyisoprenoid-bd_YceI"/>
</dbReference>
<name>A0A2V2LEL5_9RHOB</name>